<dbReference type="Gene3D" id="3.40.50.2300">
    <property type="match status" value="2"/>
</dbReference>
<dbReference type="GO" id="GO:0005886">
    <property type="term" value="C:plasma membrane"/>
    <property type="evidence" value="ECO:0007669"/>
    <property type="project" value="UniProtKB-SubCell"/>
</dbReference>
<evidence type="ECO:0000259" key="9">
    <source>
        <dbReference type="PROSITE" id="PS50109"/>
    </source>
</evidence>
<comment type="caution">
    <text evidence="12">The sequence shown here is derived from an EMBL/GenBank/DDBJ whole genome shotgun (WGS) entry which is preliminary data.</text>
</comment>
<dbReference type="SMART" id="SM00448">
    <property type="entry name" value="REC"/>
    <property type="match status" value="2"/>
</dbReference>
<dbReference type="CDD" id="cd00130">
    <property type="entry name" value="PAS"/>
    <property type="match status" value="2"/>
</dbReference>
<sequence length="907" mass="97375">MTALQDDDPHKSADSLMRAEALQQAVLHSGSFSVIATDVNGIIQIFNVGAQRRLGYREADVVNKVTPAVFADQAELMERARELSAEFHTAIAPGFEVLSYQAAHGGEQVHRITGVRKDGVHFPAIVSVTALHDAEQQIIGYLLIGTDDAARHDADNRSQLDEQRRDQQFYTRSVIESSVDALITMTPAGIITDVNQHTITLLGRTRDELIGLPFRLCFLDPATADRLVHRVLAEDRVTDAELTVAASNGTQFRAACNAVVYRDRDRVVRGVFASVRDVTALRPGQTPDPHAAESTGSPEASTSLPHVARELGPPLTSILEFSEVLKDGILGELSDQQRATADAIFTSGQHLVNMLNDLINLAHLQTGTVPLAVVDVHVESLLYMSLVRLREQAADPTVGFDVSVSDEAYTFPLDVQVTMQILLNVLANAVRASASGSRVSLSATLVPRAAVGTITGPWPVHALPLVSPSTDDFLQISVQDAGTGIPPQQLPNLFEPFPVVTGEPGRAAPRQPERDGMEPTRFEPKRWQPNRFENSGLGLAVVKDLTVYYGGTVAVASSLGEGTRFVVWLRRRPVQKAAADTTSGDTTSGEATDAAPAATSSASLPSDHLTAPTAIPSPAAVPTPASVSFSPPSPPVLVPAPEPADSAFTEDSLTRHLPQHSRIALVIESDAPTTEWLRLLLAAEGFTVVHAADGDRGLELATRLPVSLITLDVLLPGIDGWGLLARLRTWPELNRIPVVVIAGLVDMSFALSQGATAVLEKPITRADLRQSLNLLGLRTAHARATNILVLDDRETTAKLVAAHLKPPHFQVAYLGSGAGAQAVAQKLQPDLIILNLLMDNQTGFAVVRALQGDPVTERIPLLVMSAAPLTRDERDALQDHPAQPVRLIMTPDFDPVEFITEVKNAIS</sequence>
<evidence type="ECO:0000256" key="1">
    <source>
        <dbReference type="ARBA" id="ARBA00000085"/>
    </source>
</evidence>
<evidence type="ECO:0000256" key="7">
    <source>
        <dbReference type="PROSITE-ProRule" id="PRU00169"/>
    </source>
</evidence>
<dbReference type="AlphaFoldDB" id="A0A3A5MPL7"/>
<dbReference type="SUPFAM" id="SSF55785">
    <property type="entry name" value="PYP-like sensor domain (PAS domain)"/>
    <property type="match status" value="2"/>
</dbReference>
<keyword evidence="6" id="KW-0902">Two-component regulatory system</keyword>
<feature type="region of interest" description="Disordered" evidence="8">
    <location>
        <begin position="576"/>
        <end position="647"/>
    </location>
</feature>
<dbReference type="Pfam" id="PF00512">
    <property type="entry name" value="HisKA"/>
    <property type="match status" value="1"/>
</dbReference>
<dbReference type="Pfam" id="PF00072">
    <property type="entry name" value="Response_reg"/>
    <property type="match status" value="2"/>
</dbReference>
<accession>A0A3A5MPL7</accession>
<evidence type="ECO:0000259" key="10">
    <source>
        <dbReference type="PROSITE" id="PS50110"/>
    </source>
</evidence>
<dbReference type="SMART" id="SM00388">
    <property type="entry name" value="HisKA"/>
    <property type="match status" value="1"/>
</dbReference>
<dbReference type="InterPro" id="IPR035965">
    <property type="entry name" value="PAS-like_dom_sf"/>
</dbReference>
<keyword evidence="13" id="KW-1185">Reference proteome</keyword>
<proteinExistence type="predicted"/>
<dbReference type="InterPro" id="IPR003594">
    <property type="entry name" value="HATPase_dom"/>
</dbReference>
<dbReference type="Gene3D" id="3.30.565.10">
    <property type="entry name" value="Histidine kinase-like ATPase, C-terminal domain"/>
    <property type="match status" value="1"/>
</dbReference>
<dbReference type="PROSITE" id="PS50109">
    <property type="entry name" value="HIS_KIN"/>
    <property type="match status" value="1"/>
</dbReference>
<feature type="modified residue" description="4-aspartylphosphate" evidence="7">
    <location>
        <position position="712"/>
    </location>
</feature>
<dbReference type="PROSITE" id="PS50110">
    <property type="entry name" value="RESPONSE_REGULATORY"/>
    <property type="match status" value="2"/>
</dbReference>
<feature type="domain" description="PAS" evidence="11">
    <location>
        <begin position="19"/>
        <end position="64"/>
    </location>
</feature>
<evidence type="ECO:0000313" key="13">
    <source>
        <dbReference type="Proteomes" id="UP000272015"/>
    </source>
</evidence>
<feature type="region of interest" description="Disordered" evidence="8">
    <location>
        <begin position="503"/>
        <end position="529"/>
    </location>
</feature>
<dbReference type="EMBL" id="QZVS01000079">
    <property type="protein sequence ID" value="RJT88903.1"/>
    <property type="molecule type" value="Genomic_DNA"/>
</dbReference>
<organism evidence="12 13">
    <name type="scientific">Cryobacterium melibiosiphilum</name>
    <dbReference type="NCBI Taxonomy" id="995039"/>
    <lineage>
        <taxon>Bacteria</taxon>
        <taxon>Bacillati</taxon>
        <taxon>Actinomycetota</taxon>
        <taxon>Actinomycetes</taxon>
        <taxon>Micrococcales</taxon>
        <taxon>Microbacteriaceae</taxon>
        <taxon>Cryobacterium</taxon>
    </lineage>
</organism>
<feature type="domain" description="Response regulatory" evidence="10">
    <location>
        <begin position="786"/>
        <end position="906"/>
    </location>
</feature>
<dbReference type="InterPro" id="IPR001789">
    <property type="entry name" value="Sig_transdc_resp-reg_receiver"/>
</dbReference>
<evidence type="ECO:0000256" key="3">
    <source>
        <dbReference type="ARBA" id="ARBA00012438"/>
    </source>
</evidence>
<evidence type="ECO:0000256" key="6">
    <source>
        <dbReference type="ARBA" id="ARBA00023012"/>
    </source>
</evidence>
<dbReference type="Gene3D" id="1.10.287.130">
    <property type="match status" value="1"/>
</dbReference>
<dbReference type="EC" id="2.7.13.3" evidence="3"/>
<protein>
    <recommendedName>
        <fullName evidence="3">histidine kinase</fullName>
        <ecNumber evidence="3">2.7.13.3</ecNumber>
    </recommendedName>
</protein>
<dbReference type="InterPro" id="IPR036890">
    <property type="entry name" value="HATPase_C_sf"/>
</dbReference>
<feature type="compositionally biased region" description="Polar residues" evidence="8">
    <location>
        <begin position="294"/>
        <end position="304"/>
    </location>
</feature>
<dbReference type="NCBIfam" id="TIGR00229">
    <property type="entry name" value="sensory_box"/>
    <property type="match status" value="1"/>
</dbReference>
<name>A0A3A5MPL7_9MICO</name>
<dbReference type="PANTHER" id="PTHR43547">
    <property type="entry name" value="TWO-COMPONENT HISTIDINE KINASE"/>
    <property type="match status" value="1"/>
</dbReference>
<feature type="domain" description="PAS" evidence="11">
    <location>
        <begin position="167"/>
        <end position="211"/>
    </location>
</feature>
<dbReference type="PANTHER" id="PTHR43547:SF2">
    <property type="entry name" value="HYBRID SIGNAL TRANSDUCTION HISTIDINE KINASE C"/>
    <property type="match status" value="1"/>
</dbReference>
<evidence type="ECO:0000256" key="8">
    <source>
        <dbReference type="SAM" id="MobiDB-lite"/>
    </source>
</evidence>
<dbReference type="InterPro" id="IPR000014">
    <property type="entry name" value="PAS"/>
</dbReference>
<dbReference type="PRINTS" id="PR00344">
    <property type="entry name" value="BCTRLSENSOR"/>
</dbReference>
<dbReference type="Pfam" id="PF02518">
    <property type="entry name" value="HATPase_c"/>
    <property type="match status" value="1"/>
</dbReference>
<gene>
    <name evidence="12" type="ORF">D6T64_08980</name>
</gene>
<dbReference type="SUPFAM" id="SSF47384">
    <property type="entry name" value="Homodimeric domain of signal transducing histidine kinase"/>
    <property type="match status" value="1"/>
</dbReference>
<reference evidence="12 13" key="1">
    <citation type="submission" date="2018-09" db="EMBL/GenBank/DDBJ databases">
        <title>Novel species of Cryobacterium.</title>
        <authorList>
            <person name="Liu Q."/>
            <person name="Xin Y.-H."/>
        </authorList>
    </citation>
    <scope>NUCLEOTIDE SEQUENCE [LARGE SCALE GENOMIC DNA]</scope>
    <source>
        <strain evidence="12 13">Hh39</strain>
    </source>
</reference>
<comment type="catalytic activity">
    <reaction evidence="1">
        <text>ATP + protein L-histidine = ADP + protein N-phospho-L-histidine.</text>
        <dbReference type="EC" id="2.7.13.3"/>
    </reaction>
</comment>
<dbReference type="GO" id="GO:0000155">
    <property type="term" value="F:phosphorelay sensor kinase activity"/>
    <property type="evidence" value="ECO:0007669"/>
    <property type="project" value="InterPro"/>
</dbReference>
<dbReference type="RefSeq" id="WP_119974380.1">
    <property type="nucleotide sequence ID" value="NZ_JBHSQA010000003.1"/>
</dbReference>
<dbReference type="InterPro" id="IPR036097">
    <property type="entry name" value="HisK_dim/P_sf"/>
</dbReference>
<dbReference type="InterPro" id="IPR004358">
    <property type="entry name" value="Sig_transdc_His_kin-like_C"/>
</dbReference>
<evidence type="ECO:0000313" key="12">
    <source>
        <dbReference type="EMBL" id="RJT88903.1"/>
    </source>
</evidence>
<evidence type="ECO:0000256" key="2">
    <source>
        <dbReference type="ARBA" id="ARBA00004236"/>
    </source>
</evidence>
<keyword evidence="5" id="KW-0418">Kinase</keyword>
<evidence type="ECO:0000259" key="11">
    <source>
        <dbReference type="PROSITE" id="PS50112"/>
    </source>
</evidence>
<dbReference type="Pfam" id="PF13426">
    <property type="entry name" value="PAS_9"/>
    <property type="match status" value="2"/>
</dbReference>
<comment type="caution">
    <text evidence="7">Lacks conserved residue(s) required for the propagation of feature annotation.</text>
</comment>
<feature type="domain" description="Response regulatory" evidence="10">
    <location>
        <begin position="663"/>
        <end position="776"/>
    </location>
</feature>
<dbReference type="InterPro" id="IPR003661">
    <property type="entry name" value="HisK_dim/P_dom"/>
</dbReference>
<comment type="subcellular location">
    <subcellularLocation>
        <location evidence="2">Cell membrane</location>
    </subcellularLocation>
</comment>
<dbReference type="SUPFAM" id="SSF55874">
    <property type="entry name" value="ATPase domain of HSP90 chaperone/DNA topoisomerase II/histidine kinase"/>
    <property type="match status" value="1"/>
</dbReference>
<keyword evidence="4 7" id="KW-0597">Phosphoprotein</keyword>
<dbReference type="PROSITE" id="PS50112">
    <property type="entry name" value="PAS"/>
    <property type="match status" value="2"/>
</dbReference>
<dbReference type="SMART" id="SM00387">
    <property type="entry name" value="HATPase_c"/>
    <property type="match status" value="1"/>
</dbReference>
<feature type="compositionally biased region" description="Basic and acidic residues" evidence="8">
    <location>
        <begin position="511"/>
        <end position="526"/>
    </location>
</feature>
<evidence type="ECO:0000256" key="5">
    <source>
        <dbReference type="ARBA" id="ARBA00022777"/>
    </source>
</evidence>
<feature type="compositionally biased region" description="Low complexity" evidence="8">
    <location>
        <begin position="577"/>
        <end position="630"/>
    </location>
</feature>
<dbReference type="InterPro" id="IPR005467">
    <property type="entry name" value="His_kinase_dom"/>
</dbReference>
<dbReference type="Gene3D" id="3.30.450.20">
    <property type="entry name" value="PAS domain"/>
    <property type="match status" value="2"/>
</dbReference>
<dbReference type="InterPro" id="IPR011006">
    <property type="entry name" value="CheY-like_superfamily"/>
</dbReference>
<feature type="compositionally biased region" description="Pro residues" evidence="8">
    <location>
        <begin position="631"/>
        <end position="642"/>
    </location>
</feature>
<keyword evidence="5" id="KW-0808">Transferase</keyword>
<dbReference type="SMART" id="SM00091">
    <property type="entry name" value="PAS"/>
    <property type="match status" value="2"/>
</dbReference>
<feature type="domain" description="Histidine kinase" evidence="9">
    <location>
        <begin position="306"/>
        <end position="573"/>
    </location>
</feature>
<dbReference type="OrthoDB" id="5244745at2"/>
<dbReference type="SUPFAM" id="SSF52172">
    <property type="entry name" value="CheY-like"/>
    <property type="match status" value="2"/>
</dbReference>
<feature type="region of interest" description="Disordered" evidence="8">
    <location>
        <begin position="281"/>
        <end position="305"/>
    </location>
</feature>
<dbReference type="Proteomes" id="UP000272015">
    <property type="component" value="Unassembled WGS sequence"/>
</dbReference>
<evidence type="ECO:0000256" key="4">
    <source>
        <dbReference type="ARBA" id="ARBA00022553"/>
    </source>
</evidence>